<keyword evidence="1" id="KW-1133">Transmembrane helix</keyword>
<dbReference type="KEGG" id="str:Sterm_0469"/>
<dbReference type="EMBL" id="CP001739">
    <property type="protein sequence ID" value="ACZ07346.1"/>
    <property type="molecule type" value="Genomic_DNA"/>
</dbReference>
<dbReference type="HOGENOM" id="CLU_1721070_0_0_0"/>
<keyword evidence="3" id="KW-1185">Reference proteome</keyword>
<feature type="transmembrane region" description="Helical" evidence="1">
    <location>
        <begin position="122"/>
        <end position="139"/>
    </location>
</feature>
<dbReference type="STRING" id="526218.Sterm_0469"/>
<evidence type="ECO:0000313" key="2">
    <source>
        <dbReference type="EMBL" id="ACZ07346.1"/>
    </source>
</evidence>
<reference evidence="2 3" key="2">
    <citation type="journal article" date="2010" name="Stand. Genomic Sci.">
        <title>Complete genome sequence of Sebaldella termitidis type strain (NCTC 11300).</title>
        <authorList>
            <person name="Harmon-Smith M."/>
            <person name="Celia L."/>
            <person name="Chertkov O."/>
            <person name="Lapidus A."/>
            <person name="Copeland A."/>
            <person name="Glavina Del Rio T."/>
            <person name="Nolan M."/>
            <person name="Lucas S."/>
            <person name="Tice H."/>
            <person name="Cheng J.F."/>
            <person name="Han C."/>
            <person name="Detter J.C."/>
            <person name="Bruce D."/>
            <person name="Goodwin L."/>
            <person name="Pitluck S."/>
            <person name="Pati A."/>
            <person name="Liolios K."/>
            <person name="Ivanova N."/>
            <person name="Mavromatis K."/>
            <person name="Mikhailova N."/>
            <person name="Chen A."/>
            <person name="Palaniappan K."/>
            <person name="Land M."/>
            <person name="Hauser L."/>
            <person name="Chang Y.J."/>
            <person name="Jeffries C.D."/>
            <person name="Brettin T."/>
            <person name="Goker M."/>
            <person name="Beck B."/>
            <person name="Bristow J."/>
            <person name="Eisen J.A."/>
            <person name="Markowitz V."/>
            <person name="Hugenholtz P."/>
            <person name="Kyrpides N.C."/>
            <person name="Klenk H.P."/>
            <person name="Chen F."/>
        </authorList>
    </citation>
    <scope>NUCLEOTIDE SEQUENCE [LARGE SCALE GENOMIC DNA]</scope>
    <source>
        <strain evidence="3">ATCC 33386 / NCTC 11300</strain>
    </source>
</reference>
<evidence type="ECO:0000256" key="1">
    <source>
        <dbReference type="SAM" id="Phobius"/>
    </source>
</evidence>
<protein>
    <submittedName>
        <fullName evidence="2">Uncharacterized protein</fullName>
    </submittedName>
</protein>
<keyword evidence="1" id="KW-0812">Transmembrane</keyword>
<dbReference type="RefSeq" id="WP_012859944.1">
    <property type="nucleotide sequence ID" value="NC_013517.1"/>
</dbReference>
<sequence length="152" mass="17586">MKIDIRALKLSLYFLFILIIIKIYPDPNQFYLLYPAVVICEYSSHETLDSFKKRTFGFIKGGIFGMILALYVGITPFTVVTALIIIVIISEHIGSSFLVPTLTTFLPTVMKSTHIKYLEIKIQHYLIIMLLCIIIDYTINRVFRIPKEKLHL</sequence>
<gene>
    <name evidence="2" type="ordered locus">Sterm_0469</name>
</gene>
<keyword evidence="1" id="KW-0472">Membrane</keyword>
<name>D1AMX0_SEBTE</name>
<dbReference type="AlphaFoldDB" id="D1AMX0"/>
<evidence type="ECO:0000313" key="3">
    <source>
        <dbReference type="Proteomes" id="UP000000845"/>
    </source>
</evidence>
<feature type="transmembrane region" description="Helical" evidence="1">
    <location>
        <begin position="63"/>
        <end position="89"/>
    </location>
</feature>
<feature type="transmembrane region" description="Helical" evidence="1">
    <location>
        <begin position="7"/>
        <end position="25"/>
    </location>
</feature>
<proteinExistence type="predicted"/>
<reference evidence="3" key="1">
    <citation type="submission" date="2009-09" db="EMBL/GenBank/DDBJ databases">
        <title>The complete chromosome of Sebaldella termitidis ATCC 33386.</title>
        <authorList>
            <consortium name="US DOE Joint Genome Institute (JGI-PGF)"/>
            <person name="Lucas S."/>
            <person name="Copeland A."/>
            <person name="Lapidus A."/>
            <person name="Glavina del Rio T."/>
            <person name="Dalin E."/>
            <person name="Tice H."/>
            <person name="Bruce D."/>
            <person name="Goodwin L."/>
            <person name="Pitluck S."/>
            <person name="Kyrpides N."/>
            <person name="Mavromatis K."/>
            <person name="Ivanova N."/>
            <person name="Mikhailova N."/>
            <person name="Sims D."/>
            <person name="Meincke L."/>
            <person name="Brettin T."/>
            <person name="Detter J.C."/>
            <person name="Han C."/>
            <person name="Larimer F."/>
            <person name="Land M."/>
            <person name="Hauser L."/>
            <person name="Markowitz V."/>
            <person name="Cheng J.F."/>
            <person name="Hugenholtz P."/>
            <person name="Woyke T."/>
            <person name="Wu D."/>
            <person name="Eisen J.A."/>
        </authorList>
    </citation>
    <scope>NUCLEOTIDE SEQUENCE [LARGE SCALE GENOMIC DNA]</scope>
    <source>
        <strain evidence="3">ATCC 33386 / NCTC 11300</strain>
    </source>
</reference>
<organism evidence="2 3">
    <name type="scientific">Sebaldella termitidis (strain ATCC 33386 / NCTC 11300)</name>
    <dbReference type="NCBI Taxonomy" id="526218"/>
    <lineage>
        <taxon>Bacteria</taxon>
        <taxon>Fusobacteriati</taxon>
        <taxon>Fusobacteriota</taxon>
        <taxon>Fusobacteriia</taxon>
        <taxon>Fusobacteriales</taxon>
        <taxon>Leptotrichiaceae</taxon>
        <taxon>Sebaldella</taxon>
    </lineage>
</organism>
<accession>D1AMX0</accession>
<dbReference type="Proteomes" id="UP000000845">
    <property type="component" value="Chromosome"/>
</dbReference>